<feature type="region of interest" description="Disordered" evidence="1">
    <location>
        <begin position="1"/>
        <end position="143"/>
    </location>
</feature>
<protein>
    <submittedName>
        <fullName evidence="2">Uncharacterized protein</fullName>
    </submittedName>
</protein>
<dbReference type="AlphaFoldDB" id="A0A5J5ELD0"/>
<proteinExistence type="predicted"/>
<dbReference type="InParanoid" id="A0A5J5ELD0"/>
<reference evidence="2 3" key="1">
    <citation type="submission" date="2019-09" db="EMBL/GenBank/DDBJ databases">
        <title>Draft genome of the ectomycorrhizal ascomycete Sphaerosporella brunnea.</title>
        <authorList>
            <consortium name="DOE Joint Genome Institute"/>
            <person name="Benucci G.M."/>
            <person name="Marozzi G."/>
            <person name="Antonielli L."/>
            <person name="Sanchez S."/>
            <person name="Marco P."/>
            <person name="Wang X."/>
            <person name="Falini L.B."/>
            <person name="Barry K."/>
            <person name="Haridas S."/>
            <person name="Lipzen A."/>
            <person name="Labutti K."/>
            <person name="Grigoriev I.V."/>
            <person name="Murat C."/>
            <person name="Martin F."/>
            <person name="Albertini E."/>
            <person name="Donnini D."/>
            <person name="Bonito G."/>
        </authorList>
    </citation>
    <scope>NUCLEOTIDE SEQUENCE [LARGE SCALE GENOMIC DNA]</scope>
    <source>
        <strain evidence="2 3">Sb_GMNB300</strain>
    </source>
</reference>
<comment type="caution">
    <text evidence="2">The sequence shown here is derived from an EMBL/GenBank/DDBJ whole genome shotgun (WGS) entry which is preliminary data.</text>
</comment>
<dbReference type="EMBL" id="VXIS01000235">
    <property type="protein sequence ID" value="KAA8895924.1"/>
    <property type="molecule type" value="Genomic_DNA"/>
</dbReference>
<organism evidence="2 3">
    <name type="scientific">Sphaerosporella brunnea</name>
    <dbReference type="NCBI Taxonomy" id="1250544"/>
    <lineage>
        <taxon>Eukaryota</taxon>
        <taxon>Fungi</taxon>
        <taxon>Dikarya</taxon>
        <taxon>Ascomycota</taxon>
        <taxon>Pezizomycotina</taxon>
        <taxon>Pezizomycetes</taxon>
        <taxon>Pezizales</taxon>
        <taxon>Pyronemataceae</taxon>
        <taxon>Sphaerosporella</taxon>
    </lineage>
</organism>
<dbReference type="Proteomes" id="UP000326924">
    <property type="component" value="Unassembled WGS sequence"/>
</dbReference>
<sequence>MSAPQKISRIGERRSHRLRHTAPDLDSTGDASGCTGGPAFEDTPPLPASAPSHAGPQYRLRPRDPKPLLLSADPPRPAHFLPKAKTQPQRAARSLNPEPTPAAPALPRGQSAPAPEPAAAHPAAARRNPRRLATSSGYDPCRVESAVQQLKRLEERARVEGEMKDKGTQTRMVTLRLTGRSES</sequence>
<feature type="compositionally biased region" description="Low complexity" evidence="1">
    <location>
        <begin position="117"/>
        <end position="126"/>
    </location>
</feature>
<name>A0A5J5ELD0_9PEZI</name>
<feature type="region of interest" description="Disordered" evidence="1">
    <location>
        <begin position="157"/>
        <end position="183"/>
    </location>
</feature>
<accession>A0A5J5ELD0</accession>
<evidence type="ECO:0000313" key="3">
    <source>
        <dbReference type="Proteomes" id="UP000326924"/>
    </source>
</evidence>
<evidence type="ECO:0000313" key="2">
    <source>
        <dbReference type="EMBL" id="KAA8895924.1"/>
    </source>
</evidence>
<gene>
    <name evidence="2" type="ORF">FN846DRAFT_911182</name>
</gene>
<evidence type="ECO:0000256" key="1">
    <source>
        <dbReference type="SAM" id="MobiDB-lite"/>
    </source>
</evidence>
<keyword evidence="3" id="KW-1185">Reference proteome</keyword>
<feature type="compositionally biased region" description="Basic and acidic residues" evidence="1">
    <location>
        <begin position="157"/>
        <end position="168"/>
    </location>
</feature>